<dbReference type="AlphaFoldDB" id="K0TGF1"/>
<comment type="subcellular location">
    <subcellularLocation>
        <location evidence="1">Nucleus</location>
    </subcellularLocation>
</comment>
<feature type="region of interest" description="Disordered" evidence="5">
    <location>
        <begin position="28"/>
        <end position="68"/>
    </location>
</feature>
<keyword evidence="3" id="KW-0677">Repeat</keyword>
<keyword evidence="4" id="KW-0539">Nucleus</keyword>
<feature type="compositionally biased region" description="Acidic residues" evidence="5">
    <location>
        <begin position="59"/>
        <end position="68"/>
    </location>
</feature>
<organism evidence="6 7">
    <name type="scientific">Thalassiosira oceanica</name>
    <name type="common">Marine diatom</name>
    <dbReference type="NCBI Taxonomy" id="159749"/>
    <lineage>
        <taxon>Eukaryota</taxon>
        <taxon>Sar</taxon>
        <taxon>Stramenopiles</taxon>
        <taxon>Ochrophyta</taxon>
        <taxon>Bacillariophyta</taxon>
        <taxon>Coscinodiscophyceae</taxon>
        <taxon>Thalassiosirophycidae</taxon>
        <taxon>Thalassiosirales</taxon>
        <taxon>Thalassiosiraceae</taxon>
        <taxon>Thalassiosira</taxon>
    </lineage>
</organism>
<feature type="region of interest" description="Disordered" evidence="5">
    <location>
        <begin position="146"/>
        <end position="175"/>
    </location>
</feature>
<dbReference type="Gene3D" id="2.130.10.10">
    <property type="entry name" value="YVTN repeat-like/Quinoprotein amine dehydrogenase"/>
    <property type="match status" value="1"/>
</dbReference>
<reference evidence="6 7" key="1">
    <citation type="journal article" date="2012" name="Genome Biol.">
        <title>Genome and low-iron response of an oceanic diatom adapted to chronic iron limitation.</title>
        <authorList>
            <person name="Lommer M."/>
            <person name="Specht M."/>
            <person name="Roy A.S."/>
            <person name="Kraemer L."/>
            <person name="Andreson R."/>
            <person name="Gutowska M.A."/>
            <person name="Wolf J."/>
            <person name="Bergner S.V."/>
            <person name="Schilhabel M.B."/>
            <person name="Klostermeier U.C."/>
            <person name="Beiko R.G."/>
            <person name="Rosenstiel P."/>
            <person name="Hippler M."/>
            <person name="Laroche J."/>
        </authorList>
    </citation>
    <scope>NUCLEOTIDE SEQUENCE [LARGE SCALE GENOMIC DNA]</scope>
    <source>
        <strain evidence="6 7">CCMP1005</strain>
    </source>
</reference>
<name>K0TGF1_THAOC</name>
<dbReference type="eggNOG" id="KOG1273">
    <property type="taxonomic scope" value="Eukaryota"/>
</dbReference>
<keyword evidence="2" id="KW-0853">WD repeat</keyword>
<dbReference type="PANTHER" id="PTHR44040:SF1">
    <property type="entry name" value="RETINOBLASTOMA-BINDING PROTEIN 5"/>
    <property type="match status" value="1"/>
</dbReference>
<evidence type="ECO:0000256" key="3">
    <source>
        <dbReference type="ARBA" id="ARBA00022737"/>
    </source>
</evidence>
<feature type="compositionally biased region" description="Basic and acidic residues" evidence="5">
    <location>
        <begin position="160"/>
        <end position="175"/>
    </location>
</feature>
<evidence type="ECO:0000313" key="6">
    <source>
        <dbReference type="EMBL" id="EJK76490.1"/>
    </source>
</evidence>
<accession>K0TGF1</accession>
<dbReference type="InterPro" id="IPR036322">
    <property type="entry name" value="WD40_repeat_dom_sf"/>
</dbReference>
<dbReference type="SUPFAM" id="SSF50978">
    <property type="entry name" value="WD40 repeat-like"/>
    <property type="match status" value="1"/>
</dbReference>
<evidence type="ECO:0000256" key="1">
    <source>
        <dbReference type="ARBA" id="ARBA00004123"/>
    </source>
</evidence>
<evidence type="ECO:0000256" key="2">
    <source>
        <dbReference type="ARBA" id="ARBA00022574"/>
    </source>
</evidence>
<dbReference type="InterPro" id="IPR015943">
    <property type="entry name" value="WD40/YVTN_repeat-like_dom_sf"/>
</dbReference>
<dbReference type="Proteomes" id="UP000266841">
    <property type="component" value="Unassembled WGS sequence"/>
</dbReference>
<proteinExistence type="predicted"/>
<dbReference type="InterPro" id="IPR037850">
    <property type="entry name" value="RBBP5/Swd1"/>
</dbReference>
<comment type="caution">
    <text evidence="6">The sequence shown here is derived from an EMBL/GenBank/DDBJ whole genome shotgun (WGS) entry which is preliminary data.</text>
</comment>
<dbReference type="PANTHER" id="PTHR44040">
    <property type="entry name" value="RETINOBLASTOMA-BINDING PROTEIN 5"/>
    <property type="match status" value="1"/>
</dbReference>
<dbReference type="OMA" id="SEECAHA"/>
<gene>
    <name evidence="6" type="ORF">THAOC_01747</name>
</gene>
<dbReference type="EMBL" id="AGNL01002093">
    <property type="protein sequence ID" value="EJK76490.1"/>
    <property type="molecule type" value="Genomic_DNA"/>
</dbReference>
<dbReference type="SMART" id="SM00320">
    <property type="entry name" value="WD40"/>
    <property type="match status" value="3"/>
</dbReference>
<dbReference type="GO" id="GO:0048188">
    <property type="term" value="C:Set1C/COMPASS complex"/>
    <property type="evidence" value="ECO:0007669"/>
    <property type="project" value="InterPro"/>
</dbReference>
<keyword evidence="7" id="KW-1185">Reference proteome</keyword>
<protein>
    <submittedName>
        <fullName evidence="6">Uncharacterized protein</fullName>
    </submittedName>
</protein>
<evidence type="ECO:0000313" key="7">
    <source>
        <dbReference type="Proteomes" id="UP000266841"/>
    </source>
</evidence>
<evidence type="ECO:0000256" key="5">
    <source>
        <dbReference type="SAM" id="MobiDB-lite"/>
    </source>
</evidence>
<dbReference type="InterPro" id="IPR001680">
    <property type="entry name" value="WD40_rpt"/>
</dbReference>
<evidence type="ECO:0000256" key="4">
    <source>
        <dbReference type="ARBA" id="ARBA00023242"/>
    </source>
</evidence>
<sequence length="731" mass="79443">MNLALTDPFKAQTVDRIDSTLTLPRVLHPSKPKVKIPAPNVSEEGGSSTGRKRKKAIKEDDDDDDDHDEWTACYTVAFDPRGSFLASGTASGLLPVHDFLGRNLAAIHRPPPGIEHGDDDGAAGIASSGDVLEFAYGTITKQDVKNKDGSIRKKRGPKFKSKESEARSEQGRAKEPVAKHLDERGGGRRYIYGVSSVSWGHDSRTMAGGAVNDTVLRFVDNTHPLVEVDCTDAVKKAHVETSAKDVDPSMMTDAKDKIDWAVSHSKRRAVTFRQGTRLALVTKAVGRARLLRCQDVSEAESVAVPASFELEADATAEKIDDSIDVRRYGTLLLQLPLPLGGPIHLHPSQPYAGLAVLLDGTILLFSVPAVALYEGLPKDDMSDVEKKFVEHDENHTGKVMYLTGSAPEDGGYHVTSAVFGKSASTVWAVTKCGHLLRYSLDSSTFDMLQGGKANVAQSTAPALKVKVTGGSLWQVIVSRDGTKVLVNASDCMLRLYSVEEIEGELKDAVMSGKAENDGGPLLLEVDALQSFQDKMAKAPWASCDFSGDGEMVIGGCNLCYAKGVNQDNYKLFVWNAMTGELVDELTGPQVVSEVSSIMPVSLVDFSDSFSALTRIIETTQNLFDLRCHPTRPFVAVATSDGLIDIWGAKLDWVRFAPDFQALKQNVVYEEKEDEFDTVVDGQDQCLAVNQNAEDEDVDVDTIHDDGFVFSFGCKIDKMLLEKKTPNKNGPD</sequence>
<dbReference type="OrthoDB" id="196858at2759"/>